<accession>A0A0F8WWZ2</accession>
<proteinExistence type="predicted"/>
<organism evidence="1">
    <name type="scientific">marine sediment metagenome</name>
    <dbReference type="NCBI Taxonomy" id="412755"/>
    <lineage>
        <taxon>unclassified sequences</taxon>
        <taxon>metagenomes</taxon>
        <taxon>ecological metagenomes</taxon>
    </lineage>
</organism>
<comment type="caution">
    <text evidence="1">The sequence shown here is derived from an EMBL/GenBank/DDBJ whole genome shotgun (WGS) entry which is preliminary data.</text>
</comment>
<dbReference type="AlphaFoldDB" id="A0A0F8WWZ2"/>
<evidence type="ECO:0000313" key="1">
    <source>
        <dbReference type="EMBL" id="KKK52950.1"/>
    </source>
</evidence>
<gene>
    <name evidence="1" type="ORF">LCGC14_3099730</name>
</gene>
<feature type="non-terminal residue" evidence="1">
    <location>
        <position position="195"/>
    </location>
</feature>
<name>A0A0F8WWZ2_9ZZZZ</name>
<reference evidence="1" key="1">
    <citation type="journal article" date="2015" name="Nature">
        <title>Complex archaea that bridge the gap between prokaryotes and eukaryotes.</title>
        <authorList>
            <person name="Spang A."/>
            <person name="Saw J.H."/>
            <person name="Jorgensen S.L."/>
            <person name="Zaremba-Niedzwiedzka K."/>
            <person name="Martijn J."/>
            <person name="Lind A.E."/>
            <person name="van Eijk R."/>
            <person name="Schleper C."/>
            <person name="Guy L."/>
            <person name="Ettema T.J."/>
        </authorList>
    </citation>
    <scope>NUCLEOTIDE SEQUENCE</scope>
</reference>
<dbReference type="EMBL" id="LAZR01066757">
    <property type="protein sequence ID" value="KKK52950.1"/>
    <property type="molecule type" value="Genomic_DNA"/>
</dbReference>
<sequence>MGLIPGIGGATLAQSRNLINGVSEQNNITPEESTEAIANATTQVDPKATPGKQQEQLTQALFEEIEVTKIVSRFPQKVTDQKSLEEVGNAIAAHLGIDIEATGIHWLYQKAQGGVGVGGGYTPHTKRIRISVGTKSKITLSHFLSGQRCKKCGIEKMSGENSPSYNHNLTDEDRIKGRKTPENDIWRKGVYIKND</sequence>
<protein>
    <submittedName>
        <fullName evidence="1">Uncharacterized protein</fullName>
    </submittedName>
</protein>